<reference evidence="1" key="1">
    <citation type="submission" date="2021-06" db="EMBL/GenBank/DDBJ databases">
        <authorList>
            <person name="Kallberg Y."/>
            <person name="Tangrot J."/>
            <person name="Rosling A."/>
        </authorList>
    </citation>
    <scope>NUCLEOTIDE SEQUENCE</scope>
    <source>
        <strain evidence="1">AZ414A</strain>
    </source>
</reference>
<evidence type="ECO:0000313" key="1">
    <source>
        <dbReference type="EMBL" id="CAG8589624.1"/>
    </source>
</evidence>
<comment type="caution">
    <text evidence="1">The sequence shown here is derived from an EMBL/GenBank/DDBJ whole genome shotgun (WGS) entry which is preliminary data.</text>
</comment>
<sequence>MDAVIEVAMELSMDVMWSDGRSDGRYDDSRRFDGDGGDEKFWAIRGK</sequence>
<dbReference type="AlphaFoldDB" id="A0A9N9C2V8"/>
<keyword evidence="2" id="KW-1185">Reference proteome</keyword>
<gene>
    <name evidence="1" type="ORF">DEBURN_LOCUS8989</name>
</gene>
<organism evidence="1 2">
    <name type="scientific">Diversispora eburnea</name>
    <dbReference type="NCBI Taxonomy" id="1213867"/>
    <lineage>
        <taxon>Eukaryota</taxon>
        <taxon>Fungi</taxon>
        <taxon>Fungi incertae sedis</taxon>
        <taxon>Mucoromycota</taxon>
        <taxon>Glomeromycotina</taxon>
        <taxon>Glomeromycetes</taxon>
        <taxon>Diversisporales</taxon>
        <taxon>Diversisporaceae</taxon>
        <taxon>Diversispora</taxon>
    </lineage>
</organism>
<dbReference type="Proteomes" id="UP000789706">
    <property type="component" value="Unassembled WGS sequence"/>
</dbReference>
<dbReference type="EMBL" id="CAJVPK010001519">
    <property type="protein sequence ID" value="CAG8589624.1"/>
    <property type="molecule type" value="Genomic_DNA"/>
</dbReference>
<name>A0A9N9C2V8_9GLOM</name>
<protein>
    <submittedName>
        <fullName evidence="1">11212_t:CDS:1</fullName>
    </submittedName>
</protein>
<proteinExistence type="predicted"/>
<evidence type="ECO:0000313" key="2">
    <source>
        <dbReference type="Proteomes" id="UP000789706"/>
    </source>
</evidence>
<accession>A0A9N9C2V8</accession>